<dbReference type="SUPFAM" id="SSF55874">
    <property type="entry name" value="ATPase domain of HSP90 chaperone/DNA topoisomerase II/histidine kinase"/>
    <property type="match status" value="1"/>
</dbReference>
<dbReference type="PANTHER" id="PTHR45436:SF14">
    <property type="entry name" value="SENSOR PROTEIN QSEC"/>
    <property type="match status" value="1"/>
</dbReference>
<dbReference type="EMBL" id="UOFG01000099">
    <property type="protein sequence ID" value="VAW59841.1"/>
    <property type="molecule type" value="Genomic_DNA"/>
</dbReference>
<dbReference type="PRINTS" id="PR00344">
    <property type="entry name" value="BCTRLSENSOR"/>
</dbReference>
<feature type="domain" description="Histidine kinase" evidence="14">
    <location>
        <begin position="258"/>
        <end position="473"/>
    </location>
</feature>
<proteinExistence type="predicted"/>
<dbReference type="InterPro" id="IPR050428">
    <property type="entry name" value="TCS_sensor_his_kinase"/>
</dbReference>
<sequence>MKLPLIKHSLRNFLLVSILLAIVVTGSITIWESYRVSVREVKKLFDAQLSRSARLMLGLVQTEVNLGHMKEFSNSLQDSNLSLTKKQLIEQELYQQGHFYELKLAYQVWDSYGNMLIRSSNAPLQPMSDLQHGYASQRFNQQDWHTFTLWDVNHKYQVITAERAEVRDGLMDEITFQMTWPFVLLVPVLGVLVWFFVGRGLRPLEHIASDIASRKGIHPDPLHFEEIPREIQPLIDELNRLFSSLRYAFDKERSFTSDAAHELRTPLAALKVHLQLLDSSENDEDRKTALDAIRQGVERAAHLVDQLLGLARLDPQAIRTMQNIETIDLHRLCVDLLTDIYPLAREKQQEISLQGDTKVSLKGYVYPLERMLSNLLSNSVAYTPEAGEILLELKQHENSLDIWLHDSGPGIAESQRDNVLQRFKKINGSSHSGSGIGLSIVRRVAELHNMQLELLHSDKLGGLCVHLKMMAGRV</sequence>
<evidence type="ECO:0000256" key="2">
    <source>
        <dbReference type="ARBA" id="ARBA00004141"/>
    </source>
</evidence>
<accession>A0A3B0WWH8</accession>
<evidence type="ECO:0000313" key="15">
    <source>
        <dbReference type="EMBL" id="VAW59841.1"/>
    </source>
</evidence>
<dbReference type="InterPro" id="IPR036890">
    <property type="entry name" value="HATPase_C_sf"/>
</dbReference>
<reference evidence="15" key="1">
    <citation type="submission" date="2018-06" db="EMBL/GenBank/DDBJ databases">
        <authorList>
            <person name="Zhirakovskaya E."/>
        </authorList>
    </citation>
    <scope>NUCLEOTIDE SEQUENCE</scope>
</reference>
<keyword evidence="12 13" id="KW-0472">Membrane</keyword>
<dbReference type="GO" id="GO:0005524">
    <property type="term" value="F:ATP binding"/>
    <property type="evidence" value="ECO:0007669"/>
    <property type="project" value="UniProtKB-KW"/>
</dbReference>
<evidence type="ECO:0000256" key="7">
    <source>
        <dbReference type="ARBA" id="ARBA00022741"/>
    </source>
</evidence>
<keyword evidence="10 13" id="KW-1133">Transmembrane helix</keyword>
<dbReference type="InterPro" id="IPR036097">
    <property type="entry name" value="HisK_dim/P_sf"/>
</dbReference>
<evidence type="ECO:0000256" key="10">
    <source>
        <dbReference type="ARBA" id="ARBA00022989"/>
    </source>
</evidence>
<dbReference type="InterPro" id="IPR003594">
    <property type="entry name" value="HATPase_dom"/>
</dbReference>
<dbReference type="SMART" id="SM00388">
    <property type="entry name" value="HisKA"/>
    <property type="match status" value="1"/>
</dbReference>
<keyword evidence="6 13" id="KW-0812">Transmembrane</keyword>
<evidence type="ECO:0000259" key="14">
    <source>
        <dbReference type="PROSITE" id="PS50109"/>
    </source>
</evidence>
<keyword evidence="7" id="KW-0547">Nucleotide-binding</keyword>
<evidence type="ECO:0000256" key="13">
    <source>
        <dbReference type="SAM" id="Phobius"/>
    </source>
</evidence>
<dbReference type="PANTHER" id="PTHR45436">
    <property type="entry name" value="SENSOR HISTIDINE KINASE YKOH"/>
    <property type="match status" value="1"/>
</dbReference>
<dbReference type="PROSITE" id="PS50109">
    <property type="entry name" value="HIS_KIN"/>
    <property type="match status" value="1"/>
</dbReference>
<dbReference type="Gene3D" id="1.10.287.130">
    <property type="match status" value="1"/>
</dbReference>
<feature type="transmembrane region" description="Helical" evidence="13">
    <location>
        <begin position="12"/>
        <end position="31"/>
    </location>
</feature>
<feature type="transmembrane region" description="Helical" evidence="13">
    <location>
        <begin position="178"/>
        <end position="197"/>
    </location>
</feature>
<evidence type="ECO:0000256" key="5">
    <source>
        <dbReference type="ARBA" id="ARBA00022679"/>
    </source>
</evidence>
<evidence type="ECO:0000256" key="8">
    <source>
        <dbReference type="ARBA" id="ARBA00022777"/>
    </source>
</evidence>
<name>A0A3B0WWH8_9ZZZZ</name>
<dbReference type="Gene3D" id="3.30.565.10">
    <property type="entry name" value="Histidine kinase-like ATPase, C-terminal domain"/>
    <property type="match status" value="1"/>
</dbReference>
<dbReference type="InterPro" id="IPR004358">
    <property type="entry name" value="Sig_transdc_His_kin-like_C"/>
</dbReference>
<evidence type="ECO:0000256" key="1">
    <source>
        <dbReference type="ARBA" id="ARBA00000085"/>
    </source>
</evidence>
<organism evidence="15">
    <name type="scientific">hydrothermal vent metagenome</name>
    <dbReference type="NCBI Taxonomy" id="652676"/>
    <lineage>
        <taxon>unclassified sequences</taxon>
        <taxon>metagenomes</taxon>
        <taxon>ecological metagenomes</taxon>
    </lineage>
</organism>
<gene>
    <name evidence="15" type="ORF">MNBD_GAMMA11-114</name>
</gene>
<evidence type="ECO:0000256" key="12">
    <source>
        <dbReference type="ARBA" id="ARBA00023136"/>
    </source>
</evidence>
<dbReference type="Pfam" id="PF00512">
    <property type="entry name" value="HisKA"/>
    <property type="match status" value="1"/>
</dbReference>
<evidence type="ECO:0000256" key="6">
    <source>
        <dbReference type="ARBA" id="ARBA00022692"/>
    </source>
</evidence>
<evidence type="ECO:0000256" key="11">
    <source>
        <dbReference type="ARBA" id="ARBA00023012"/>
    </source>
</evidence>
<dbReference type="CDD" id="cd00082">
    <property type="entry name" value="HisKA"/>
    <property type="match status" value="1"/>
</dbReference>
<dbReference type="InterPro" id="IPR013727">
    <property type="entry name" value="2CSK_N"/>
</dbReference>
<dbReference type="SMART" id="SM00387">
    <property type="entry name" value="HATPase_c"/>
    <property type="match status" value="1"/>
</dbReference>
<evidence type="ECO:0000256" key="4">
    <source>
        <dbReference type="ARBA" id="ARBA00022553"/>
    </source>
</evidence>
<dbReference type="InterPro" id="IPR005467">
    <property type="entry name" value="His_kinase_dom"/>
</dbReference>
<comment type="subcellular location">
    <subcellularLocation>
        <location evidence="2">Membrane</location>
        <topology evidence="2">Multi-pass membrane protein</topology>
    </subcellularLocation>
</comment>
<keyword evidence="5" id="KW-0808">Transferase</keyword>
<dbReference type="EC" id="2.7.13.3" evidence="3"/>
<dbReference type="InterPro" id="IPR003661">
    <property type="entry name" value="HisK_dim/P_dom"/>
</dbReference>
<dbReference type="GO" id="GO:0005886">
    <property type="term" value="C:plasma membrane"/>
    <property type="evidence" value="ECO:0007669"/>
    <property type="project" value="TreeGrafter"/>
</dbReference>
<evidence type="ECO:0000256" key="9">
    <source>
        <dbReference type="ARBA" id="ARBA00022840"/>
    </source>
</evidence>
<keyword evidence="11" id="KW-0902">Two-component regulatory system</keyword>
<dbReference type="Pfam" id="PF02518">
    <property type="entry name" value="HATPase_c"/>
    <property type="match status" value="1"/>
</dbReference>
<evidence type="ECO:0000256" key="3">
    <source>
        <dbReference type="ARBA" id="ARBA00012438"/>
    </source>
</evidence>
<protein>
    <recommendedName>
        <fullName evidence="3">histidine kinase</fullName>
        <ecNumber evidence="3">2.7.13.3</ecNumber>
    </recommendedName>
</protein>
<keyword evidence="8 15" id="KW-0418">Kinase</keyword>
<dbReference type="GO" id="GO:0000155">
    <property type="term" value="F:phosphorelay sensor kinase activity"/>
    <property type="evidence" value="ECO:0007669"/>
    <property type="project" value="InterPro"/>
</dbReference>
<dbReference type="AlphaFoldDB" id="A0A3B0WWH8"/>
<comment type="catalytic activity">
    <reaction evidence="1">
        <text>ATP + protein L-histidine = ADP + protein N-phospho-L-histidine.</text>
        <dbReference type="EC" id="2.7.13.3"/>
    </reaction>
</comment>
<keyword evidence="9" id="KW-0067">ATP-binding</keyword>
<keyword evidence="4" id="KW-0597">Phosphoprotein</keyword>
<dbReference type="SUPFAM" id="SSF47384">
    <property type="entry name" value="Homodimeric domain of signal transducing histidine kinase"/>
    <property type="match status" value="1"/>
</dbReference>
<dbReference type="Pfam" id="PF08521">
    <property type="entry name" value="2CSK_N"/>
    <property type="match status" value="1"/>
</dbReference>